<dbReference type="STRING" id="1802628.A2890_00605"/>
<dbReference type="AlphaFoldDB" id="A0A1F4VZG5"/>
<keyword evidence="1" id="KW-1133">Transmembrane helix</keyword>
<keyword evidence="1" id="KW-0812">Transmembrane</keyword>
<sequence>MLKRILKSKWFWVVVLVLTVIGGAWLYLSRNPGLIEDLKSSLNTPPNLSEDFNISDVIQYEDTTDWKFERDPVVAGIISIDPKDQKMGLNFILPTGFITERFGENEESTLTIKIGCTNEESSFYVATVPKDYQTGDPLEPKLQETGIDIFAKALDGDSIIGLCANQDCTEINRSCQLYRIIATEE</sequence>
<name>A0A1F4VZG5_UNCKA</name>
<accession>A0A1F4VZG5</accession>
<protein>
    <submittedName>
        <fullName evidence="2">Uncharacterized protein</fullName>
    </submittedName>
</protein>
<keyword evidence="1" id="KW-0472">Membrane</keyword>
<dbReference type="EMBL" id="MEVL01000009">
    <property type="protein sequence ID" value="OGC62475.1"/>
    <property type="molecule type" value="Genomic_DNA"/>
</dbReference>
<evidence type="ECO:0000313" key="3">
    <source>
        <dbReference type="Proteomes" id="UP000176967"/>
    </source>
</evidence>
<evidence type="ECO:0000256" key="1">
    <source>
        <dbReference type="SAM" id="Phobius"/>
    </source>
</evidence>
<dbReference type="Proteomes" id="UP000176967">
    <property type="component" value="Unassembled WGS sequence"/>
</dbReference>
<comment type="caution">
    <text evidence="2">The sequence shown here is derived from an EMBL/GenBank/DDBJ whole genome shotgun (WGS) entry which is preliminary data.</text>
</comment>
<feature type="transmembrane region" description="Helical" evidence="1">
    <location>
        <begin position="10"/>
        <end position="28"/>
    </location>
</feature>
<proteinExistence type="predicted"/>
<organism evidence="2 3">
    <name type="scientific">candidate division WWE3 bacterium RIFCSPLOWO2_01_FULL_53_14</name>
    <dbReference type="NCBI Taxonomy" id="1802628"/>
    <lineage>
        <taxon>Bacteria</taxon>
        <taxon>Katanobacteria</taxon>
    </lineage>
</organism>
<gene>
    <name evidence="2" type="ORF">A2890_00605</name>
</gene>
<reference evidence="2 3" key="1">
    <citation type="journal article" date="2016" name="Nat. Commun.">
        <title>Thousands of microbial genomes shed light on interconnected biogeochemical processes in an aquifer system.</title>
        <authorList>
            <person name="Anantharaman K."/>
            <person name="Brown C.T."/>
            <person name="Hug L.A."/>
            <person name="Sharon I."/>
            <person name="Castelle C.J."/>
            <person name="Probst A.J."/>
            <person name="Thomas B.C."/>
            <person name="Singh A."/>
            <person name="Wilkins M.J."/>
            <person name="Karaoz U."/>
            <person name="Brodie E.L."/>
            <person name="Williams K.H."/>
            <person name="Hubbard S.S."/>
            <person name="Banfield J.F."/>
        </authorList>
    </citation>
    <scope>NUCLEOTIDE SEQUENCE [LARGE SCALE GENOMIC DNA]</scope>
</reference>
<evidence type="ECO:0000313" key="2">
    <source>
        <dbReference type="EMBL" id="OGC62475.1"/>
    </source>
</evidence>